<dbReference type="VEuPathDB" id="FungiDB:FUN_024395"/>
<dbReference type="Proteomes" id="UP000684084">
    <property type="component" value="Unassembled WGS sequence"/>
</dbReference>
<dbReference type="Proteomes" id="UP000232722">
    <property type="component" value="Unassembled WGS sequence"/>
</dbReference>
<reference evidence="3 6" key="1">
    <citation type="submission" date="2016-04" db="EMBL/GenBank/DDBJ databases">
        <title>Genome analyses suggest a sexual origin of heterokaryosis in a supposedly ancient asexual fungus.</title>
        <authorList>
            <person name="Ropars J."/>
            <person name="Sedzielewska K."/>
            <person name="Noel J."/>
            <person name="Charron P."/>
            <person name="Farinelli L."/>
            <person name="Marton T."/>
            <person name="Kruger M."/>
            <person name="Pelin A."/>
            <person name="Brachmann A."/>
            <person name="Corradi N."/>
        </authorList>
    </citation>
    <scope>NUCLEOTIDE SEQUENCE [LARGE SCALE GENOMIC DNA]</scope>
    <source>
        <strain evidence="3 6">A5</strain>
    </source>
</reference>
<gene>
    <name evidence="2" type="ORF">CHRIB12_LOCUS1558</name>
    <name evidence="4" type="ORF">RhiirA1_127449</name>
    <name evidence="3" type="ORF">RhiirA5_410172</name>
</gene>
<dbReference type="EMBL" id="CAGKOT010000002">
    <property type="protein sequence ID" value="CAB5311273.1"/>
    <property type="molecule type" value="Genomic_DNA"/>
</dbReference>
<dbReference type="InterPro" id="IPR032675">
    <property type="entry name" value="LRR_dom_sf"/>
</dbReference>
<dbReference type="OrthoDB" id="2310002at2759"/>
<proteinExistence type="predicted"/>
<accession>A0A2I1EW60</accession>
<evidence type="ECO:0000313" key="7">
    <source>
        <dbReference type="Proteomes" id="UP000684084"/>
    </source>
</evidence>
<evidence type="ECO:0000256" key="1">
    <source>
        <dbReference type="SAM" id="Coils"/>
    </source>
</evidence>
<reference evidence="3 6" key="2">
    <citation type="submission" date="2017-09" db="EMBL/GenBank/DDBJ databases">
        <title>Extensive intraspecific genome diversity in a model arbuscular mycorrhizal fungus.</title>
        <authorList>
            <person name="Chen E.C."/>
            <person name="Morin E."/>
            <person name="Beaudet D."/>
            <person name="Noel J."/>
            <person name="Ndikumana S."/>
            <person name="Charron P."/>
            <person name="St-Onge C."/>
            <person name="Giorgi J."/>
            <person name="Grigoriev I.V."/>
            <person name="Roux C."/>
            <person name="Martin F.M."/>
            <person name="Corradi N."/>
        </authorList>
    </citation>
    <scope>NUCLEOTIDE SEQUENCE [LARGE SCALE GENOMIC DNA]</scope>
    <source>
        <strain evidence="3 6">A5</strain>
    </source>
</reference>
<comment type="caution">
    <text evidence="2">The sequence shown here is derived from an EMBL/GenBank/DDBJ whole genome shotgun (WGS) entry which is preliminary data.</text>
</comment>
<dbReference type="VEuPathDB" id="FungiDB:RhiirFUN_004370"/>
<organism evidence="2 7">
    <name type="scientific">Rhizophagus irregularis</name>
    <dbReference type="NCBI Taxonomy" id="588596"/>
    <lineage>
        <taxon>Eukaryota</taxon>
        <taxon>Fungi</taxon>
        <taxon>Fungi incertae sedis</taxon>
        <taxon>Mucoromycota</taxon>
        <taxon>Glomeromycotina</taxon>
        <taxon>Glomeromycetes</taxon>
        <taxon>Glomerales</taxon>
        <taxon>Glomeraceae</taxon>
        <taxon>Rhizophagus</taxon>
    </lineage>
</organism>
<dbReference type="Proteomes" id="UP000232688">
    <property type="component" value="Unassembled WGS sequence"/>
</dbReference>
<protein>
    <submittedName>
        <fullName evidence="2">Uncharacterized protein</fullName>
    </submittedName>
</protein>
<keyword evidence="1" id="KW-0175">Coiled coil</keyword>
<dbReference type="EMBL" id="LLXH01000280">
    <property type="protein sequence ID" value="PKC69410.1"/>
    <property type="molecule type" value="Genomic_DNA"/>
</dbReference>
<dbReference type="VEuPathDB" id="FungiDB:RhiirA1_127449"/>
<dbReference type="Gene3D" id="3.80.10.10">
    <property type="entry name" value="Ribonuclease Inhibitor"/>
    <property type="match status" value="1"/>
</dbReference>
<dbReference type="SUPFAM" id="SSF52047">
    <property type="entry name" value="RNI-like"/>
    <property type="match status" value="1"/>
</dbReference>
<reference evidence="4 5" key="3">
    <citation type="submission" date="2017-10" db="EMBL/GenBank/DDBJ databases">
        <title>Extensive intraspecific genome diversity in a model arbuscular mycorrhizal fungus.</title>
        <authorList>
            <person name="Chen E.C.H."/>
            <person name="Morin E."/>
            <person name="Baudet D."/>
            <person name="Noel J."/>
            <person name="Ndikumana S."/>
            <person name="Charron P."/>
            <person name="St-Onge C."/>
            <person name="Giorgi J."/>
            <person name="Grigoriev I.V."/>
            <person name="Roux C."/>
            <person name="Martin F.M."/>
            <person name="Corradi N."/>
        </authorList>
    </citation>
    <scope>NUCLEOTIDE SEQUENCE [LARGE SCALE GENOMIC DNA]</scope>
    <source>
        <strain evidence="4 5">A1</strain>
    </source>
</reference>
<evidence type="ECO:0000313" key="2">
    <source>
        <dbReference type="EMBL" id="CAB5311273.1"/>
    </source>
</evidence>
<sequence>MVNGQEWLDKNYPKDGVYRGFPSIILSCFRIIDIWAIGNLSGSLKLESFNCWINSLTELDLRDCSNNKLTELDTSNCPRIEKLICDGNQLNQEIVQNLQSELERERTKTKFLMSQLEEKKSKTNEPQLSSEKNKHHSVKYIKKTFFFFFQLSHTPKFIPNFLT</sequence>
<dbReference type="EMBL" id="LLXJ01000170">
    <property type="protein sequence ID" value="PKC13796.1"/>
    <property type="molecule type" value="Genomic_DNA"/>
</dbReference>
<feature type="coiled-coil region" evidence="1">
    <location>
        <begin position="88"/>
        <end position="115"/>
    </location>
</feature>
<dbReference type="AlphaFoldDB" id="A0A2I1EW60"/>
<reference evidence="2" key="5">
    <citation type="submission" date="2020-05" db="EMBL/GenBank/DDBJ databases">
        <authorList>
            <person name="Rincon C."/>
            <person name="Sanders R I."/>
            <person name="Robbins C."/>
            <person name="Chaturvedi A."/>
        </authorList>
    </citation>
    <scope>NUCLEOTIDE SEQUENCE</scope>
    <source>
        <strain evidence="2">CHB12</strain>
    </source>
</reference>
<evidence type="ECO:0000313" key="5">
    <source>
        <dbReference type="Proteomes" id="UP000232688"/>
    </source>
</evidence>
<evidence type="ECO:0000313" key="6">
    <source>
        <dbReference type="Proteomes" id="UP000232722"/>
    </source>
</evidence>
<evidence type="ECO:0000313" key="4">
    <source>
        <dbReference type="EMBL" id="PKC69410.1"/>
    </source>
</evidence>
<evidence type="ECO:0000313" key="3">
    <source>
        <dbReference type="EMBL" id="PKC13796.1"/>
    </source>
</evidence>
<reference evidence="4 5" key="4">
    <citation type="submission" date="2017-10" db="EMBL/GenBank/DDBJ databases">
        <title>Genome analyses suggest a sexual origin of heterokaryosis in a supposedly ancient asexual fungus.</title>
        <authorList>
            <person name="Corradi N."/>
            <person name="Sedzielewska K."/>
            <person name="Noel J."/>
            <person name="Charron P."/>
            <person name="Farinelli L."/>
            <person name="Marton T."/>
            <person name="Kruger M."/>
            <person name="Pelin A."/>
            <person name="Brachmann A."/>
            <person name="Corradi N."/>
        </authorList>
    </citation>
    <scope>NUCLEOTIDE SEQUENCE [LARGE SCALE GENOMIC DNA]</scope>
    <source>
        <strain evidence="4 5">A1</strain>
    </source>
</reference>
<name>A0A2I1EW60_9GLOM</name>